<evidence type="ECO:0000256" key="17">
    <source>
        <dbReference type="ARBA" id="ARBA00031585"/>
    </source>
</evidence>
<dbReference type="EC" id="4.1.1.35" evidence="5"/>
<feature type="domain" description="NAD(P)-binding" evidence="22">
    <location>
        <begin position="772"/>
        <end position="898"/>
    </location>
</feature>
<evidence type="ECO:0000256" key="7">
    <source>
        <dbReference type="ARBA" id="ARBA00022475"/>
    </source>
</evidence>
<evidence type="ECO:0000256" key="15">
    <source>
        <dbReference type="ARBA" id="ARBA00023180"/>
    </source>
</evidence>
<keyword evidence="14 20" id="KW-0472">Membrane</keyword>
<feature type="domain" description="Integral membrane bound transporter" evidence="21">
    <location>
        <begin position="414"/>
        <end position="542"/>
    </location>
</feature>
<evidence type="ECO:0000256" key="14">
    <source>
        <dbReference type="ARBA" id="ARBA00023136"/>
    </source>
</evidence>
<dbReference type="GO" id="GO:0005886">
    <property type="term" value="C:plasma membrane"/>
    <property type="evidence" value="ECO:0007669"/>
    <property type="project" value="UniProtKB-SubCell"/>
</dbReference>
<evidence type="ECO:0000256" key="4">
    <source>
        <dbReference type="ARBA" id="ARBA00007505"/>
    </source>
</evidence>
<comment type="similarity">
    <text evidence="4">Belongs to the NAD(P)-dependent epimerase/dehydratase family. UDP-glucuronic acid decarboxylase subfamily.</text>
</comment>
<feature type="transmembrane region" description="Helical" evidence="20">
    <location>
        <begin position="525"/>
        <end position="546"/>
    </location>
</feature>
<evidence type="ECO:0000256" key="6">
    <source>
        <dbReference type="ARBA" id="ARBA00018816"/>
    </source>
</evidence>
<keyword evidence="16" id="KW-0456">Lyase</keyword>
<keyword evidence="7" id="KW-1003">Cell membrane</keyword>
<reference evidence="23 24" key="1">
    <citation type="journal article" date="2020" name="Nat. Commun.">
        <title>Genome of Tripterygium wilfordii and identification of cytochrome P450 involved in triptolide biosynthesis.</title>
        <authorList>
            <person name="Tu L."/>
            <person name="Su P."/>
            <person name="Zhang Z."/>
            <person name="Gao L."/>
            <person name="Wang J."/>
            <person name="Hu T."/>
            <person name="Zhou J."/>
            <person name="Zhang Y."/>
            <person name="Zhao Y."/>
            <person name="Liu Y."/>
            <person name="Song Y."/>
            <person name="Tong Y."/>
            <person name="Lu Y."/>
            <person name="Yang J."/>
            <person name="Xu C."/>
            <person name="Jia M."/>
            <person name="Peters R.J."/>
            <person name="Huang L."/>
            <person name="Gao W."/>
        </authorList>
    </citation>
    <scope>NUCLEOTIDE SEQUENCE [LARGE SCALE GENOMIC DNA]</scope>
    <source>
        <strain evidence="24">cv. XIE 37</strain>
        <tissue evidence="23">Leaf</tissue>
    </source>
</reference>
<dbReference type="InParanoid" id="A0A7J7DYL8"/>
<feature type="transmembrane region" description="Helical" evidence="20">
    <location>
        <begin position="74"/>
        <end position="94"/>
    </location>
</feature>
<dbReference type="AlphaFoldDB" id="A0A7J7DYL8"/>
<dbReference type="InterPro" id="IPR036291">
    <property type="entry name" value="NAD(P)-bd_dom_sf"/>
</dbReference>
<evidence type="ECO:0000256" key="9">
    <source>
        <dbReference type="ARBA" id="ARBA00022793"/>
    </source>
</evidence>
<sequence length="917" mass="101192">MPETPTTQHSRTQTLWQTCLVSAYHTALACTIVGCTTLYGPAILTNQIAYPAFSYVTVILVITDATLGDTVRGCWLALYATVISIGPAILSLWLIGPGRLTSGTTALAVTLAAFVVVLPEGTHLIAKRIALGQIVITYVIGFINGPHTEAVMHPVHVAASTGVGVMACVLALVFPYPRLACLEVKQNCKLLADNDSERLKLLVKAFCAEDNILAQESVSQAKYLTVTGTKLLQSIKRYQESMKWEKLPFNFLRSYYINPSQKLQELEIPLRGMEMALTATTTSFPARMLDTQIKDSLLRLEKHISLTLNRVRNGLASDSITVPESNTDEIMNCLDAIQITPTTNEDLSSLFFLFCIKLLQGKSLAKPAEVNLATKGENSSIESKENGFFKSILANKLSIKRFMPAFKCSLSLGLAVLFGLKYSKENGFWSGLPVAISLASTREATFKVANVKAQGTVLGTVYGVIGCFVLERFLPIRFLSLLPWFIFTSFLRRSRMYGQAGGISAVIGAVLILGRKNFGPPSEFAIARIVETFIGLSCSIMVELVLQPTRASALSKLQLSNCLRTLQNCMGSISLGANKAELFESQNRLKVEVNELMRFIGEAEVEPNFWFLPFHSACYGKLLDSLSKMVDLLLFSAHAVGFLQQESHNSWKQNLNKLENDLKLFKDMVVSLIKCFEEITMIKSLTALDKELEKNNVSCDLELGKSTSPNFFKVSGSDEAEKISTSYLQHSREAVEKICMNECNEKEVKCQMVLSLGALGYCMSDLSNMRILVTGGAGFIGSHLVDKLMENEKNEVVVADNYFTGSKDNLKKWIGHPRFELIRHDVTEPLLIEVDRIYHLACPASPIFYKYNPVKTIKTNVIGTLNMLGLAKRVGARILLTSTSEVYGDPLVHPQPESYWGNVNPIGTFSSQLKAVL</sequence>
<dbReference type="InterPro" id="IPR049453">
    <property type="entry name" value="Memb_transporter_dom"/>
</dbReference>
<comment type="catalytic activity">
    <reaction evidence="19">
        <text>UDP-alpha-D-glucuronate + H(+) = UDP-alpha-D-xylose + CO2</text>
        <dbReference type="Rhea" id="RHEA:23916"/>
        <dbReference type="ChEBI" id="CHEBI:15378"/>
        <dbReference type="ChEBI" id="CHEBI:16526"/>
        <dbReference type="ChEBI" id="CHEBI:57632"/>
        <dbReference type="ChEBI" id="CHEBI:58052"/>
        <dbReference type="EC" id="4.1.1.35"/>
    </reaction>
    <physiologicalReaction direction="left-to-right" evidence="19">
        <dbReference type="Rhea" id="RHEA:23917"/>
    </physiologicalReaction>
</comment>
<evidence type="ECO:0000256" key="16">
    <source>
        <dbReference type="ARBA" id="ARBA00023239"/>
    </source>
</evidence>
<name>A0A7J7DYL8_TRIWF</name>
<evidence type="ECO:0000256" key="3">
    <source>
        <dbReference type="ARBA" id="ARBA00005100"/>
    </source>
</evidence>
<feature type="transmembrane region" description="Helical" evidence="20">
    <location>
        <begin position="155"/>
        <end position="176"/>
    </location>
</feature>
<evidence type="ECO:0000256" key="19">
    <source>
        <dbReference type="ARBA" id="ARBA00049410"/>
    </source>
</evidence>
<dbReference type="FunCoup" id="A0A7J7DYL8">
    <property type="interactions" value="164"/>
</dbReference>
<evidence type="ECO:0000256" key="5">
    <source>
        <dbReference type="ARBA" id="ARBA00012290"/>
    </source>
</evidence>
<dbReference type="FunFam" id="3.40.50.720:FF:000065">
    <property type="entry name" value="UDP-glucuronic acid decarboxylase 1"/>
    <property type="match status" value="1"/>
</dbReference>
<comment type="caution">
    <text evidence="23">The sequence shown here is derived from an EMBL/GenBank/DDBJ whole genome shotgun (WGS) entry which is preliminary data.</text>
</comment>
<evidence type="ECO:0000256" key="8">
    <source>
        <dbReference type="ARBA" id="ARBA00022692"/>
    </source>
</evidence>
<dbReference type="EMBL" id="JAAARO010000002">
    <property type="protein sequence ID" value="KAF5751475.1"/>
    <property type="molecule type" value="Genomic_DNA"/>
</dbReference>
<dbReference type="PANTHER" id="PTHR30509:SF9">
    <property type="entry name" value="MULTIDRUG RESISTANCE PROTEIN MDTO"/>
    <property type="match status" value="1"/>
</dbReference>
<dbReference type="GO" id="GO:0032580">
    <property type="term" value="C:Golgi cisterna membrane"/>
    <property type="evidence" value="ECO:0007669"/>
    <property type="project" value="UniProtKB-SubCell"/>
</dbReference>
<dbReference type="SUPFAM" id="SSF51735">
    <property type="entry name" value="NAD(P)-binding Rossmann-fold domains"/>
    <property type="match status" value="1"/>
</dbReference>
<dbReference type="PANTHER" id="PTHR30509">
    <property type="entry name" value="P-HYDROXYBENZOIC ACID EFFLUX PUMP SUBUNIT-RELATED"/>
    <property type="match status" value="1"/>
</dbReference>
<keyword evidence="24" id="KW-1185">Reference proteome</keyword>
<keyword evidence="8 20" id="KW-0812">Transmembrane</keyword>
<protein>
    <recommendedName>
        <fullName evidence="6">UDP-glucuronic acid decarboxylase 1</fullName>
        <ecNumber evidence="5">4.1.1.35</ecNumber>
    </recommendedName>
    <alternativeName>
        <fullName evidence="17">UDP-glucuronate decarboxylase 1</fullName>
    </alternativeName>
</protein>
<evidence type="ECO:0000256" key="20">
    <source>
        <dbReference type="SAM" id="Phobius"/>
    </source>
</evidence>
<feature type="transmembrane region" description="Helical" evidence="20">
    <location>
        <begin position="125"/>
        <end position="143"/>
    </location>
</feature>
<evidence type="ECO:0000256" key="11">
    <source>
        <dbReference type="ARBA" id="ARBA00022989"/>
    </source>
</evidence>
<evidence type="ECO:0000256" key="1">
    <source>
        <dbReference type="ARBA" id="ARBA00004323"/>
    </source>
</evidence>
<comment type="pathway">
    <text evidence="3">Nucleotide-sugar biosynthesis; UDP-alpha-D-xylose biosynthesis; UDP-alpha-D-xylose from UDP-alpha-D-glucuronate: step 1/1.</text>
</comment>
<keyword evidence="9" id="KW-0210">Decarboxylase</keyword>
<evidence type="ECO:0000256" key="13">
    <source>
        <dbReference type="ARBA" id="ARBA00023034"/>
    </source>
</evidence>
<keyword evidence="12" id="KW-0520">NAD</keyword>
<gene>
    <name evidence="23" type="ORF">HS088_TW02G00489</name>
</gene>
<feature type="transmembrane region" description="Helical" evidence="20">
    <location>
        <begin position="100"/>
        <end position="118"/>
    </location>
</feature>
<dbReference type="Proteomes" id="UP000593562">
    <property type="component" value="Unassembled WGS sequence"/>
</dbReference>
<evidence type="ECO:0000256" key="18">
    <source>
        <dbReference type="ARBA" id="ARBA00037859"/>
    </source>
</evidence>
<proteinExistence type="inferred from homology"/>
<dbReference type="Pfam" id="PF13515">
    <property type="entry name" value="FUSC_2"/>
    <property type="match status" value="1"/>
</dbReference>
<evidence type="ECO:0000259" key="22">
    <source>
        <dbReference type="Pfam" id="PF16363"/>
    </source>
</evidence>
<evidence type="ECO:0000259" key="21">
    <source>
        <dbReference type="Pfam" id="PF13515"/>
    </source>
</evidence>
<keyword evidence="13" id="KW-0333">Golgi apparatus</keyword>
<dbReference type="Pfam" id="PF16363">
    <property type="entry name" value="GDP_Man_Dehyd"/>
    <property type="match status" value="1"/>
</dbReference>
<dbReference type="InterPro" id="IPR016040">
    <property type="entry name" value="NAD(P)-bd_dom"/>
</dbReference>
<feature type="transmembrane region" description="Helical" evidence="20">
    <location>
        <begin position="21"/>
        <end position="42"/>
    </location>
</feature>
<evidence type="ECO:0000256" key="10">
    <source>
        <dbReference type="ARBA" id="ARBA00022968"/>
    </source>
</evidence>
<keyword evidence="10" id="KW-0735">Signal-anchor</keyword>
<accession>A0A7J7DYL8</accession>
<evidence type="ECO:0000313" key="23">
    <source>
        <dbReference type="EMBL" id="KAF5751475.1"/>
    </source>
</evidence>
<dbReference type="GO" id="GO:0048040">
    <property type="term" value="F:UDP-glucuronate decarboxylase activity"/>
    <property type="evidence" value="ECO:0007669"/>
    <property type="project" value="UniProtKB-EC"/>
</dbReference>
<feature type="transmembrane region" description="Helical" evidence="20">
    <location>
        <begin position="496"/>
        <end position="513"/>
    </location>
</feature>
<keyword evidence="15" id="KW-0325">Glycoprotein</keyword>
<feature type="transmembrane region" description="Helical" evidence="20">
    <location>
        <begin position="48"/>
        <end position="67"/>
    </location>
</feature>
<evidence type="ECO:0000313" key="24">
    <source>
        <dbReference type="Proteomes" id="UP000593562"/>
    </source>
</evidence>
<dbReference type="Gene3D" id="3.40.50.720">
    <property type="entry name" value="NAD(P)-binding Rossmann-like Domain"/>
    <property type="match status" value="1"/>
</dbReference>
<comment type="subcellular location">
    <subcellularLocation>
        <location evidence="2">Cell membrane</location>
        <topology evidence="2">Multi-pass membrane protein</topology>
    </subcellularLocation>
    <subcellularLocation>
        <location evidence="1">Golgi apparatus membrane</location>
        <topology evidence="1">Single-pass type II membrane protein</topology>
    </subcellularLocation>
    <subcellularLocation>
        <location evidence="18">Golgi apparatus</location>
        <location evidence="18">Golgi stack membrane</location>
    </subcellularLocation>
</comment>
<organism evidence="23 24">
    <name type="scientific">Tripterygium wilfordii</name>
    <name type="common">Thunder God vine</name>
    <dbReference type="NCBI Taxonomy" id="458696"/>
    <lineage>
        <taxon>Eukaryota</taxon>
        <taxon>Viridiplantae</taxon>
        <taxon>Streptophyta</taxon>
        <taxon>Embryophyta</taxon>
        <taxon>Tracheophyta</taxon>
        <taxon>Spermatophyta</taxon>
        <taxon>Magnoliopsida</taxon>
        <taxon>eudicotyledons</taxon>
        <taxon>Gunneridae</taxon>
        <taxon>Pentapetalae</taxon>
        <taxon>rosids</taxon>
        <taxon>fabids</taxon>
        <taxon>Celastrales</taxon>
        <taxon>Celastraceae</taxon>
        <taxon>Tripterygium</taxon>
    </lineage>
</organism>
<evidence type="ECO:0000256" key="12">
    <source>
        <dbReference type="ARBA" id="ARBA00023027"/>
    </source>
</evidence>
<feature type="transmembrane region" description="Helical" evidence="20">
    <location>
        <begin position="461"/>
        <end position="484"/>
    </location>
</feature>
<keyword evidence="11 20" id="KW-1133">Transmembrane helix</keyword>
<dbReference type="GO" id="GO:0000139">
    <property type="term" value="C:Golgi membrane"/>
    <property type="evidence" value="ECO:0007669"/>
    <property type="project" value="UniProtKB-SubCell"/>
</dbReference>
<evidence type="ECO:0000256" key="2">
    <source>
        <dbReference type="ARBA" id="ARBA00004651"/>
    </source>
</evidence>